<feature type="transmembrane region" description="Helical" evidence="1">
    <location>
        <begin position="59"/>
        <end position="80"/>
    </location>
</feature>
<accession>A0AAD7MCU2</accession>
<sequence length="95" mass="10457">MTQISSCIAFAALLQKDTCSTAGLRVSGVGGCVCVRHECVQPNGIGDLQKGERYANMDFILFCALLDFSLLWLTIPYDIACQWQKTLLARISKLL</sequence>
<keyword evidence="3" id="KW-1185">Reference proteome</keyword>
<organism evidence="2 3">
    <name type="scientific">Mycena metata</name>
    <dbReference type="NCBI Taxonomy" id="1033252"/>
    <lineage>
        <taxon>Eukaryota</taxon>
        <taxon>Fungi</taxon>
        <taxon>Dikarya</taxon>
        <taxon>Basidiomycota</taxon>
        <taxon>Agaricomycotina</taxon>
        <taxon>Agaricomycetes</taxon>
        <taxon>Agaricomycetidae</taxon>
        <taxon>Agaricales</taxon>
        <taxon>Marasmiineae</taxon>
        <taxon>Mycenaceae</taxon>
        <taxon>Mycena</taxon>
    </lineage>
</organism>
<reference evidence="2" key="1">
    <citation type="submission" date="2023-03" db="EMBL/GenBank/DDBJ databases">
        <title>Massive genome expansion in bonnet fungi (Mycena s.s.) driven by repeated elements and novel gene families across ecological guilds.</title>
        <authorList>
            <consortium name="Lawrence Berkeley National Laboratory"/>
            <person name="Harder C.B."/>
            <person name="Miyauchi S."/>
            <person name="Viragh M."/>
            <person name="Kuo A."/>
            <person name="Thoen E."/>
            <person name="Andreopoulos B."/>
            <person name="Lu D."/>
            <person name="Skrede I."/>
            <person name="Drula E."/>
            <person name="Henrissat B."/>
            <person name="Morin E."/>
            <person name="Kohler A."/>
            <person name="Barry K."/>
            <person name="LaButti K."/>
            <person name="Morin E."/>
            <person name="Salamov A."/>
            <person name="Lipzen A."/>
            <person name="Mereny Z."/>
            <person name="Hegedus B."/>
            <person name="Baldrian P."/>
            <person name="Stursova M."/>
            <person name="Weitz H."/>
            <person name="Taylor A."/>
            <person name="Grigoriev I.V."/>
            <person name="Nagy L.G."/>
            <person name="Martin F."/>
            <person name="Kauserud H."/>
        </authorList>
    </citation>
    <scope>NUCLEOTIDE SEQUENCE</scope>
    <source>
        <strain evidence="2">CBHHK182m</strain>
    </source>
</reference>
<name>A0AAD7MCU2_9AGAR</name>
<comment type="caution">
    <text evidence="2">The sequence shown here is derived from an EMBL/GenBank/DDBJ whole genome shotgun (WGS) entry which is preliminary data.</text>
</comment>
<evidence type="ECO:0000313" key="2">
    <source>
        <dbReference type="EMBL" id="KAJ7711051.1"/>
    </source>
</evidence>
<dbReference type="AlphaFoldDB" id="A0AAD7MCU2"/>
<protein>
    <submittedName>
        <fullName evidence="2">Uncharacterized protein</fullName>
    </submittedName>
</protein>
<evidence type="ECO:0000256" key="1">
    <source>
        <dbReference type="SAM" id="Phobius"/>
    </source>
</evidence>
<proteinExistence type="predicted"/>
<dbReference type="Pfam" id="PF18758">
    <property type="entry name" value="KDZ"/>
    <property type="match status" value="1"/>
</dbReference>
<keyword evidence="1" id="KW-0472">Membrane</keyword>
<dbReference type="InterPro" id="IPR040521">
    <property type="entry name" value="KDZ"/>
</dbReference>
<keyword evidence="1" id="KW-0812">Transmembrane</keyword>
<dbReference type="EMBL" id="JARKIB010000406">
    <property type="protein sequence ID" value="KAJ7711051.1"/>
    <property type="molecule type" value="Genomic_DNA"/>
</dbReference>
<keyword evidence="1" id="KW-1133">Transmembrane helix</keyword>
<dbReference type="Proteomes" id="UP001215598">
    <property type="component" value="Unassembled WGS sequence"/>
</dbReference>
<gene>
    <name evidence="2" type="ORF">B0H16DRAFT_1344103</name>
</gene>
<evidence type="ECO:0000313" key="3">
    <source>
        <dbReference type="Proteomes" id="UP001215598"/>
    </source>
</evidence>